<evidence type="ECO:0000256" key="14">
    <source>
        <dbReference type="PIRSR" id="PIRSR602401-1"/>
    </source>
</evidence>
<keyword evidence="16" id="KW-1133">Transmembrane helix</keyword>
<keyword evidence="9" id="KW-0492">Microsome</keyword>
<accession>A0A8X6MZY3</accession>
<dbReference type="PROSITE" id="PS00086">
    <property type="entry name" value="CYTOCHROME_P450"/>
    <property type="match status" value="1"/>
</dbReference>
<protein>
    <submittedName>
        <fullName evidence="17">Cytochrome P450 2B11</fullName>
    </submittedName>
</protein>
<keyword evidence="13 16" id="KW-0472">Membrane</keyword>
<dbReference type="GO" id="GO:0016712">
    <property type="term" value="F:oxidoreductase activity, acting on paired donors, with incorporation or reduction of molecular oxygen, reduced flavin or flavoprotein as one donor, and incorporation of one atom of oxygen"/>
    <property type="evidence" value="ECO:0007669"/>
    <property type="project" value="TreeGrafter"/>
</dbReference>
<dbReference type="FunFam" id="1.10.630.10:FF:000238">
    <property type="entry name" value="Cytochrome P450 2A6"/>
    <property type="match status" value="1"/>
</dbReference>
<keyword evidence="10 15" id="KW-0560">Oxidoreductase</keyword>
<dbReference type="SUPFAM" id="SSF48264">
    <property type="entry name" value="Cytochrome P450"/>
    <property type="match status" value="1"/>
</dbReference>
<keyword evidence="16" id="KW-0812">Transmembrane</keyword>
<dbReference type="InterPro" id="IPR002401">
    <property type="entry name" value="Cyt_P450_E_grp-I"/>
</dbReference>
<keyword evidence="11 14" id="KW-0408">Iron</keyword>
<keyword evidence="8" id="KW-0256">Endoplasmic reticulum</keyword>
<feature type="binding site" description="axial binding residue" evidence="14">
    <location>
        <position position="445"/>
    </location>
    <ligand>
        <name>heme</name>
        <dbReference type="ChEBI" id="CHEBI:30413"/>
    </ligand>
    <ligandPart>
        <name>Fe</name>
        <dbReference type="ChEBI" id="CHEBI:18248"/>
    </ligandPart>
</feature>
<evidence type="ECO:0000256" key="15">
    <source>
        <dbReference type="RuleBase" id="RU000461"/>
    </source>
</evidence>
<dbReference type="AlphaFoldDB" id="A0A8X6MZY3"/>
<comment type="subcellular location">
    <subcellularLocation>
        <location evidence="4">Endoplasmic reticulum membrane</location>
        <topology evidence="4">Peripheral membrane protein</topology>
    </subcellularLocation>
    <subcellularLocation>
        <location evidence="3">Microsome membrane</location>
        <topology evidence="3">Peripheral membrane protein</topology>
    </subcellularLocation>
</comment>
<evidence type="ECO:0000256" key="1">
    <source>
        <dbReference type="ARBA" id="ARBA00001971"/>
    </source>
</evidence>
<evidence type="ECO:0000313" key="18">
    <source>
        <dbReference type="Proteomes" id="UP000887013"/>
    </source>
</evidence>
<feature type="transmembrane region" description="Helical" evidence="16">
    <location>
        <begin position="12"/>
        <end position="30"/>
    </location>
</feature>
<evidence type="ECO:0000256" key="6">
    <source>
        <dbReference type="ARBA" id="ARBA00022617"/>
    </source>
</evidence>
<comment type="caution">
    <text evidence="17">The sequence shown here is derived from an EMBL/GenBank/DDBJ whole genome shotgun (WGS) entry which is preliminary data.</text>
</comment>
<dbReference type="GO" id="GO:0006805">
    <property type="term" value="P:xenobiotic metabolic process"/>
    <property type="evidence" value="ECO:0007669"/>
    <property type="project" value="TreeGrafter"/>
</dbReference>
<evidence type="ECO:0000256" key="8">
    <source>
        <dbReference type="ARBA" id="ARBA00022824"/>
    </source>
</evidence>
<dbReference type="GO" id="GO:0020037">
    <property type="term" value="F:heme binding"/>
    <property type="evidence" value="ECO:0007669"/>
    <property type="project" value="InterPro"/>
</dbReference>
<comment type="similarity">
    <text evidence="5 15">Belongs to the cytochrome P450 family.</text>
</comment>
<keyword evidence="12 15" id="KW-0503">Monooxygenase</keyword>
<evidence type="ECO:0000256" key="16">
    <source>
        <dbReference type="SAM" id="Phobius"/>
    </source>
</evidence>
<keyword evidence="6 14" id="KW-0349">Heme</keyword>
<evidence type="ECO:0000256" key="5">
    <source>
        <dbReference type="ARBA" id="ARBA00010617"/>
    </source>
</evidence>
<evidence type="ECO:0000256" key="7">
    <source>
        <dbReference type="ARBA" id="ARBA00022723"/>
    </source>
</evidence>
<dbReference type="PRINTS" id="PR00463">
    <property type="entry name" value="EP450I"/>
</dbReference>
<comment type="cofactor">
    <cofactor evidence="1 14">
        <name>heme</name>
        <dbReference type="ChEBI" id="CHEBI:30413"/>
    </cofactor>
</comment>
<evidence type="ECO:0000256" key="4">
    <source>
        <dbReference type="ARBA" id="ARBA00004406"/>
    </source>
</evidence>
<dbReference type="InterPro" id="IPR001128">
    <property type="entry name" value="Cyt_P450"/>
</dbReference>
<evidence type="ECO:0000256" key="11">
    <source>
        <dbReference type="ARBA" id="ARBA00023004"/>
    </source>
</evidence>
<reference evidence="17" key="1">
    <citation type="submission" date="2020-08" db="EMBL/GenBank/DDBJ databases">
        <title>Multicomponent nature underlies the extraordinary mechanical properties of spider dragline silk.</title>
        <authorList>
            <person name="Kono N."/>
            <person name="Nakamura H."/>
            <person name="Mori M."/>
            <person name="Yoshida Y."/>
            <person name="Ohtoshi R."/>
            <person name="Malay A.D."/>
            <person name="Moran D.A.P."/>
            <person name="Tomita M."/>
            <person name="Numata K."/>
            <person name="Arakawa K."/>
        </authorList>
    </citation>
    <scope>NUCLEOTIDE SEQUENCE</scope>
</reference>
<evidence type="ECO:0000313" key="17">
    <source>
        <dbReference type="EMBL" id="GFS86842.1"/>
    </source>
</evidence>
<dbReference type="Pfam" id="PF00067">
    <property type="entry name" value="p450"/>
    <property type="match status" value="1"/>
</dbReference>
<name>A0A8X6MZY3_NEPPI</name>
<sequence>MISNSTYALSPVSLVVTSVALLITIIYYILKRRDLPPGPLGLPYIGYWPFITNTNFHLKLDEMKKKYGDVFCFTSTGRLYINLGSIKAVREAYINNSDCFGDRPSGFSLLSHAFENGVAVINGEPWKVMRKFILPILKERGAISMKNNLSGPLYDSIQSTINDLKTKNGEPFNIVEIMTLKCTAILRLTLFGDVGATDEQIQKFNELYLREMMLFTSSNMFLSGPFARYFVAPFKSEYSAVLKSHEQMGAILHEMIDYHKSTYDEENMRDIIDEYFKERDIRRKKGDPSAQYFTDKALIGTLTQFVGDGVFTVAATINFTIKCLMEHPEEQEKIYREIVEVVGLDRQPTIEDKSKLTYLNAFILETFRISDFFNFFPSQECVKETTLGGYRIPKGAVTVLNFYSAHRDLETYEDPEKFNPSRFIQTEGKRRAEMPMTFGMGKRACLGEGFSTMQVFLFLATIVQNFYLELPKIKDKSPYELSSAENLFISAHPRDQK</sequence>
<dbReference type="PANTHER" id="PTHR24300">
    <property type="entry name" value="CYTOCHROME P450 508A4-RELATED"/>
    <property type="match status" value="1"/>
</dbReference>
<evidence type="ECO:0000256" key="9">
    <source>
        <dbReference type="ARBA" id="ARBA00022848"/>
    </source>
</evidence>
<keyword evidence="18" id="KW-1185">Reference proteome</keyword>
<dbReference type="Proteomes" id="UP000887013">
    <property type="component" value="Unassembled WGS sequence"/>
</dbReference>
<evidence type="ECO:0000256" key="3">
    <source>
        <dbReference type="ARBA" id="ARBA00004174"/>
    </source>
</evidence>
<dbReference type="PRINTS" id="PR00385">
    <property type="entry name" value="P450"/>
</dbReference>
<dbReference type="GO" id="GO:0005506">
    <property type="term" value="F:iron ion binding"/>
    <property type="evidence" value="ECO:0007669"/>
    <property type="project" value="InterPro"/>
</dbReference>
<evidence type="ECO:0000256" key="13">
    <source>
        <dbReference type="ARBA" id="ARBA00023136"/>
    </source>
</evidence>
<dbReference type="Gene3D" id="1.10.630.10">
    <property type="entry name" value="Cytochrome P450"/>
    <property type="match status" value="1"/>
</dbReference>
<dbReference type="GO" id="GO:0006082">
    <property type="term" value="P:organic acid metabolic process"/>
    <property type="evidence" value="ECO:0007669"/>
    <property type="project" value="TreeGrafter"/>
</dbReference>
<dbReference type="EMBL" id="BMAW01098819">
    <property type="protein sequence ID" value="GFS86842.1"/>
    <property type="molecule type" value="Genomic_DNA"/>
</dbReference>
<dbReference type="OrthoDB" id="3934656at2759"/>
<dbReference type="InterPro" id="IPR017972">
    <property type="entry name" value="Cyt_P450_CS"/>
</dbReference>
<dbReference type="GO" id="GO:0008395">
    <property type="term" value="F:steroid hydroxylase activity"/>
    <property type="evidence" value="ECO:0007669"/>
    <property type="project" value="TreeGrafter"/>
</dbReference>
<organism evidence="17 18">
    <name type="scientific">Nephila pilipes</name>
    <name type="common">Giant wood spider</name>
    <name type="synonym">Nephila maculata</name>
    <dbReference type="NCBI Taxonomy" id="299642"/>
    <lineage>
        <taxon>Eukaryota</taxon>
        <taxon>Metazoa</taxon>
        <taxon>Ecdysozoa</taxon>
        <taxon>Arthropoda</taxon>
        <taxon>Chelicerata</taxon>
        <taxon>Arachnida</taxon>
        <taxon>Araneae</taxon>
        <taxon>Araneomorphae</taxon>
        <taxon>Entelegynae</taxon>
        <taxon>Araneoidea</taxon>
        <taxon>Nephilidae</taxon>
        <taxon>Nephila</taxon>
    </lineage>
</organism>
<evidence type="ECO:0000256" key="12">
    <source>
        <dbReference type="ARBA" id="ARBA00023033"/>
    </source>
</evidence>
<dbReference type="GO" id="GO:0005789">
    <property type="term" value="C:endoplasmic reticulum membrane"/>
    <property type="evidence" value="ECO:0007669"/>
    <property type="project" value="UniProtKB-SubCell"/>
</dbReference>
<comment type="function">
    <text evidence="2">May be involved in the metabolism of insect hormones and in the breakdown of synthetic insecticides.</text>
</comment>
<dbReference type="PANTHER" id="PTHR24300:SF403">
    <property type="entry name" value="CYTOCHROME P450 306A1"/>
    <property type="match status" value="1"/>
</dbReference>
<proteinExistence type="inferred from homology"/>
<evidence type="ECO:0000256" key="10">
    <source>
        <dbReference type="ARBA" id="ARBA00023002"/>
    </source>
</evidence>
<keyword evidence="7 14" id="KW-0479">Metal-binding</keyword>
<evidence type="ECO:0000256" key="2">
    <source>
        <dbReference type="ARBA" id="ARBA00003690"/>
    </source>
</evidence>
<gene>
    <name evidence="17" type="primary">CYP2B11</name>
    <name evidence="17" type="ORF">NPIL_140941</name>
</gene>
<dbReference type="InterPro" id="IPR036396">
    <property type="entry name" value="Cyt_P450_sf"/>
</dbReference>
<dbReference type="InterPro" id="IPR050182">
    <property type="entry name" value="Cytochrome_P450_fam2"/>
</dbReference>